<feature type="region of interest" description="Disordered" evidence="2">
    <location>
        <begin position="67"/>
        <end position="89"/>
    </location>
</feature>
<feature type="region of interest" description="Disordered" evidence="2">
    <location>
        <begin position="107"/>
        <end position="188"/>
    </location>
</feature>
<organism evidence="3 4">
    <name type="scientific">Thermothielavioides terrestris (strain ATCC 38088 / NRRL 8126)</name>
    <name type="common">Thielavia terrestris</name>
    <dbReference type="NCBI Taxonomy" id="578455"/>
    <lineage>
        <taxon>Eukaryota</taxon>
        <taxon>Fungi</taxon>
        <taxon>Dikarya</taxon>
        <taxon>Ascomycota</taxon>
        <taxon>Pezizomycotina</taxon>
        <taxon>Sordariomycetes</taxon>
        <taxon>Sordariomycetidae</taxon>
        <taxon>Sordariales</taxon>
        <taxon>Chaetomiaceae</taxon>
        <taxon>Thermothielavioides</taxon>
        <taxon>Thermothielavioides terrestris</taxon>
    </lineage>
</organism>
<dbReference type="AlphaFoldDB" id="G2R2N9"/>
<name>G2R2N9_THETT</name>
<feature type="region of interest" description="Disordered" evidence="2">
    <location>
        <begin position="390"/>
        <end position="420"/>
    </location>
</feature>
<proteinExistence type="predicted"/>
<feature type="compositionally biased region" description="Polar residues" evidence="2">
    <location>
        <begin position="122"/>
        <end position="145"/>
    </location>
</feature>
<sequence>MANPSDSSPLVSSPDKGNRMPFSKHTTESLSTIISPLALPRGVSGCFDQVAANGSAQTQLACGIHASSSAPAPHHRRGGQVYSPLSPGIRGPAVRAASLLSPRLHPMAKQETSHLEPRRSSYRSPETRNGMSSSRQVQNATTATTRDPAVGDSAVNGSNPVANESGQSMPLLSPTWAGQLQRPPDDSLAAPLLDTVSHTQTIQRLLKQNARIRDAWEAERKHLEANRERAEEVYKEERAIMEEERTEWEAERALLLAEIERLHQLVAALGGGTAPAKTPFCEGCGMRGGTEALSRESTDGSGSAQGSARSPTQPGESATADVGRVSSEAAPGTLKPAFLVSPNGPSHPASDFLKPTDTEAGPVPVVDVQDIHPELEGIRIKASSVRKATFTDSASSNGSKTAGLAGSPPSASTVQRGRKEQTLQVLAAAEADRLTMHAGHTPSHSLSDLASVPSSGTGTQTSSNGTATPTMPHEVGTTDPAPAKASKEQPASQAANDPHPLLRPSDAHGQPTDDHPEPMFEPTHDPQLTGPLMVRNMPAHDEIFFQALTDKLEEVSKDDKAALPAVLKDLDSAQDAGEPGEQTKPPATEAPADDSRSESSSRSPGSSIGDDELDIPLKFKKSTNFGAPFGELRASGIRGTRPSVVQDSQAPGRLPGRS</sequence>
<feature type="compositionally biased region" description="Polar residues" evidence="2">
    <location>
        <begin position="390"/>
        <end position="400"/>
    </location>
</feature>
<feature type="region of interest" description="Disordered" evidence="2">
    <location>
        <begin position="291"/>
        <end position="363"/>
    </location>
</feature>
<feature type="compositionally biased region" description="Polar residues" evidence="2">
    <location>
        <begin position="155"/>
        <end position="170"/>
    </location>
</feature>
<evidence type="ECO:0000313" key="4">
    <source>
        <dbReference type="Proteomes" id="UP000008181"/>
    </source>
</evidence>
<feature type="compositionally biased region" description="Low complexity" evidence="2">
    <location>
        <begin position="451"/>
        <end position="468"/>
    </location>
</feature>
<keyword evidence="4" id="KW-1185">Reference proteome</keyword>
<feature type="compositionally biased region" description="Polar residues" evidence="2">
    <location>
        <begin position="299"/>
        <end position="316"/>
    </location>
</feature>
<dbReference type="eggNOG" id="ENOG502SWUH">
    <property type="taxonomic scope" value="Eukaryota"/>
</dbReference>
<feature type="region of interest" description="Disordered" evidence="2">
    <location>
        <begin position="566"/>
        <end position="658"/>
    </location>
</feature>
<feature type="region of interest" description="Disordered" evidence="2">
    <location>
        <begin position="438"/>
        <end position="533"/>
    </location>
</feature>
<dbReference type="RefSeq" id="XP_003651336.1">
    <property type="nucleotide sequence ID" value="XM_003651288.1"/>
</dbReference>
<gene>
    <name evidence="3" type="ORF">THITE_2111479</name>
</gene>
<feature type="compositionally biased region" description="Basic and acidic residues" evidence="2">
    <location>
        <begin position="511"/>
        <end position="524"/>
    </location>
</feature>
<accession>G2R2N9</accession>
<dbReference type="EMBL" id="CP003010">
    <property type="protein sequence ID" value="AEO65000.1"/>
    <property type="molecule type" value="Genomic_DNA"/>
</dbReference>
<dbReference type="HOGENOM" id="CLU_023048_0_0_1"/>
<feature type="region of interest" description="Disordered" evidence="2">
    <location>
        <begin position="1"/>
        <end position="27"/>
    </location>
</feature>
<dbReference type="Proteomes" id="UP000008181">
    <property type="component" value="Chromosome 2"/>
</dbReference>
<keyword evidence="1" id="KW-0175">Coiled coil</keyword>
<dbReference type="GeneID" id="11518293"/>
<evidence type="ECO:0000256" key="1">
    <source>
        <dbReference type="SAM" id="Coils"/>
    </source>
</evidence>
<dbReference type="KEGG" id="ttt:THITE_2111479"/>
<protein>
    <submittedName>
        <fullName evidence="3">Uncharacterized protein</fullName>
    </submittedName>
</protein>
<feature type="coiled-coil region" evidence="1">
    <location>
        <begin position="213"/>
        <end position="265"/>
    </location>
</feature>
<evidence type="ECO:0000256" key="2">
    <source>
        <dbReference type="SAM" id="MobiDB-lite"/>
    </source>
</evidence>
<dbReference type="OrthoDB" id="5427699at2759"/>
<evidence type="ECO:0000313" key="3">
    <source>
        <dbReference type="EMBL" id="AEO65000.1"/>
    </source>
</evidence>
<reference evidence="3 4" key="1">
    <citation type="journal article" date="2011" name="Nat. Biotechnol.">
        <title>Comparative genomic analysis of the thermophilic biomass-degrading fungi Myceliophthora thermophila and Thielavia terrestris.</title>
        <authorList>
            <person name="Berka R.M."/>
            <person name="Grigoriev I.V."/>
            <person name="Otillar R."/>
            <person name="Salamov A."/>
            <person name="Grimwood J."/>
            <person name="Reid I."/>
            <person name="Ishmael N."/>
            <person name="John T."/>
            <person name="Darmond C."/>
            <person name="Moisan M.-C."/>
            <person name="Henrissat B."/>
            <person name="Coutinho P.M."/>
            <person name="Lombard V."/>
            <person name="Natvig D.O."/>
            <person name="Lindquist E."/>
            <person name="Schmutz J."/>
            <person name="Lucas S."/>
            <person name="Harris P."/>
            <person name="Powlowski J."/>
            <person name="Bellemare A."/>
            <person name="Taylor D."/>
            <person name="Butler G."/>
            <person name="de Vries R.P."/>
            <person name="Allijn I.E."/>
            <person name="van den Brink J."/>
            <person name="Ushinsky S."/>
            <person name="Storms R."/>
            <person name="Powell A.J."/>
            <person name="Paulsen I.T."/>
            <person name="Elbourne L.D.H."/>
            <person name="Baker S.E."/>
            <person name="Magnuson J."/>
            <person name="LaBoissiere S."/>
            <person name="Clutterbuck A.J."/>
            <person name="Martinez D."/>
            <person name="Wogulis M."/>
            <person name="de Leon A.L."/>
            <person name="Rey M.W."/>
            <person name="Tsang A."/>
        </authorList>
    </citation>
    <scope>NUCLEOTIDE SEQUENCE [LARGE SCALE GENOMIC DNA]</scope>
    <source>
        <strain evidence="4">ATCC 38088 / NRRL 8126</strain>
    </source>
</reference>
<feature type="compositionally biased region" description="Low complexity" evidence="2">
    <location>
        <begin position="1"/>
        <end position="15"/>
    </location>
</feature>